<feature type="compositionally biased region" description="Polar residues" evidence="1">
    <location>
        <begin position="96"/>
        <end position="106"/>
    </location>
</feature>
<feature type="region of interest" description="Disordered" evidence="1">
    <location>
        <begin position="1"/>
        <end position="26"/>
    </location>
</feature>
<dbReference type="EMBL" id="HBUE01218489">
    <property type="protein sequence ID" value="CAG6538385.1"/>
    <property type="molecule type" value="Transcribed_RNA"/>
</dbReference>
<dbReference type="EMBL" id="HBUE01218497">
    <property type="protein sequence ID" value="CAG6538401.1"/>
    <property type="molecule type" value="Transcribed_RNA"/>
</dbReference>
<dbReference type="EMBL" id="HBUE01218493">
    <property type="protein sequence ID" value="CAG6538393.1"/>
    <property type="molecule type" value="Transcribed_RNA"/>
</dbReference>
<reference evidence="2" key="1">
    <citation type="submission" date="2021-05" db="EMBL/GenBank/DDBJ databases">
        <authorList>
            <person name="Alioto T."/>
            <person name="Alioto T."/>
            <person name="Gomez Garrido J."/>
        </authorList>
    </citation>
    <scope>NUCLEOTIDE SEQUENCE</scope>
</reference>
<dbReference type="EMBL" id="HBUE01218498">
    <property type="protein sequence ID" value="CAG6538403.1"/>
    <property type="molecule type" value="Transcribed_RNA"/>
</dbReference>
<name>A0A8D8P6B7_CULPI</name>
<dbReference type="EMBL" id="HBUE01325057">
    <property type="protein sequence ID" value="CAG6590406.1"/>
    <property type="molecule type" value="Transcribed_RNA"/>
</dbReference>
<dbReference type="EMBL" id="HBUE01325062">
    <property type="protein sequence ID" value="CAG6590416.1"/>
    <property type="molecule type" value="Transcribed_RNA"/>
</dbReference>
<dbReference type="EMBL" id="HBUE01218490">
    <property type="protein sequence ID" value="CAG6538387.1"/>
    <property type="molecule type" value="Transcribed_RNA"/>
</dbReference>
<dbReference type="AlphaFoldDB" id="A0A8D8P6B7"/>
<organism evidence="2">
    <name type="scientific">Culex pipiens</name>
    <name type="common">House mosquito</name>
    <dbReference type="NCBI Taxonomy" id="7175"/>
    <lineage>
        <taxon>Eukaryota</taxon>
        <taxon>Metazoa</taxon>
        <taxon>Ecdysozoa</taxon>
        <taxon>Arthropoda</taxon>
        <taxon>Hexapoda</taxon>
        <taxon>Insecta</taxon>
        <taxon>Pterygota</taxon>
        <taxon>Neoptera</taxon>
        <taxon>Endopterygota</taxon>
        <taxon>Diptera</taxon>
        <taxon>Nematocera</taxon>
        <taxon>Culicoidea</taxon>
        <taxon>Culicidae</taxon>
        <taxon>Culicinae</taxon>
        <taxon>Culicini</taxon>
        <taxon>Culex</taxon>
        <taxon>Culex</taxon>
    </lineage>
</organism>
<dbReference type="EMBL" id="HBUE01218492">
    <property type="protein sequence ID" value="CAG6538391.1"/>
    <property type="molecule type" value="Transcribed_RNA"/>
</dbReference>
<sequence>MVGTKSTCMWAQGRSASRRSRRSRPRAKFVIRTMRAGPMCTLSTSSLATQNNRSFSTCWVRDLRTRSRMSPRAMSSTRRTRAPPLRCTTFRMPTEVSRSSRLASVR</sequence>
<accession>A0A8D8P6B7</accession>
<dbReference type="EMBL" id="HBUE01325063">
    <property type="protein sequence ID" value="CAG6590418.1"/>
    <property type="molecule type" value="Transcribed_RNA"/>
</dbReference>
<evidence type="ECO:0000256" key="1">
    <source>
        <dbReference type="SAM" id="MobiDB-lite"/>
    </source>
</evidence>
<dbReference type="EMBL" id="HBUE01325054">
    <property type="protein sequence ID" value="CAG6590400.1"/>
    <property type="molecule type" value="Transcribed_RNA"/>
</dbReference>
<evidence type="ECO:0000313" key="2">
    <source>
        <dbReference type="EMBL" id="CAG6590406.1"/>
    </source>
</evidence>
<feature type="compositionally biased region" description="Basic residues" evidence="1">
    <location>
        <begin position="16"/>
        <end position="26"/>
    </location>
</feature>
<dbReference type="EMBL" id="HBUE01325061">
    <property type="protein sequence ID" value="CAG6590414.1"/>
    <property type="molecule type" value="Transcribed_RNA"/>
</dbReference>
<dbReference type="EMBL" id="HBUE01218496">
    <property type="protein sequence ID" value="CAG6538399.1"/>
    <property type="molecule type" value="Transcribed_RNA"/>
</dbReference>
<feature type="region of interest" description="Disordered" evidence="1">
    <location>
        <begin position="68"/>
        <end position="106"/>
    </location>
</feature>
<dbReference type="EMBL" id="HBUE01325055">
    <property type="protein sequence ID" value="CAG6590402.1"/>
    <property type="molecule type" value="Transcribed_RNA"/>
</dbReference>
<dbReference type="EMBL" id="HBUE01325058">
    <property type="protein sequence ID" value="CAG6590408.1"/>
    <property type="molecule type" value="Transcribed_RNA"/>
</dbReference>
<protein>
    <submittedName>
        <fullName evidence="2">(northern house mosquito) hypothetical protein</fullName>
    </submittedName>
</protein>
<proteinExistence type="predicted"/>